<dbReference type="RefSeq" id="WP_091589016.1">
    <property type="nucleotide sequence ID" value="NZ_JBHRWG010000003.1"/>
</dbReference>
<protein>
    <submittedName>
        <fullName evidence="1">Cyclase</fullName>
    </submittedName>
</protein>
<dbReference type="AlphaFoldDB" id="A0A1C3MZV0"/>
<dbReference type="InterPro" id="IPR038474">
    <property type="entry name" value="Polyketide_synth_cyclase_sf"/>
</dbReference>
<accession>A0A1C3MZV0</accession>
<dbReference type="OrthoDB" id="4147507at2"/>
<dbReference type="Pfam" id="PF04673">
    <property type="entry name" value="Cyclase_polyket"/>
    <property type="match status" value="1"/>
</dbReference>
<gene>
    <name evidence="1" type="ORF">GA0070620_1306</name>
</gene>
<proteinExistence type="predicted"/>
<dbReference type="Proteomes" id="UP000199393">
    <property type="component" value="Chromosome I"/>
</dbReference>
<evidence type="ECO:0000313" key="2">
    <source>
        <dbReference type="Proteomes" id="UP000199393"/>
    </source>
</evidence>
<keyword evidence="2" id="KW-1185">Reference proteome</keyword>
<evidence type="ECO:0000313" key="1">
    <source>
        <dbReference type="EMBL" id="SBV25824.1"/>
    </source>
</evidence>
<reference evidence="2" key="1">
    <citation type="submission" date="2016-06" db="EMBL/GenBank/DDBJ databases">
        <authorList>
            <person name="Varghese N."/>
        </authorList>
    </citation>
    <scope>NUCLEOTIDE SEQUENCE [LARGE SCALE GENOMIC DNA]</scope>
    <source>
        <strain evidence="2">DSM 45344</strain>
    </source>
</reference>
<dbReference type="Gene3D" id="3.30.70.1090">
    <property type="entry name" value="Dimeric alpha+beta barrel"/>
    <property type="match status" value="1"/>
</dbReference>
<dbReference type="PATRIC" id="fig|307121.4.peg.1340"/>
<dbReference type="STRING" id="307121.GA0070620_1306"/>
<dbReference type="SUPFAM" id="SSF54909">
    <property type="entry name" value="Dimeric alpha+beta barrel"/>
    <property type="match status" value="1"/>
</dbReference>
<dbReference type="InterPro" id="IPR006765">
    <property type="entry name" value="Polyketide_synth_cyclase"/>
</dbReference>
<name>A0A1C3MZV0_9ACTN</name>
<sequence length="113" mass="12767">MDRSLIIAKVVPTAETQVAEIFAESDATELPHLAGVRHRSLYRLHDLYVHLLETELPGDTAVEAVRGHPEFARVSARLAPYVTPYSPQWREPRDALARCFYRFDAPASVGRRP</sequence>
<dbReference type="EMBL" id="LT598496">
    <property type="protein sequence ID" value="SBV25824.1"/>
    <property type="molecule type" value="Genomic_DNA"/>
</dbReference>
<organism evidence="1 2">
    <name type="scientific">Micromonospora krabiensis</name>
    <dbReference type="NCBI Taxonomy" id="307121"/>
    <lineage>
        <taxon>Bacteria</taxon>
        <taxon>Bacillati</taxon>
        <taxon>Actinomycetota</taxon>
        <taxon>Actinomycetes</taxon>
        <taxon>Micromonosporales</taxon>
        <taxon>Micromonosporaceae</taxon>
        <taxon>Micromonospora</taxon>
    </lineage>
</organism>
<dbReference type="GO" id="GO:0030639">
    <property type="term" value="P:polyketide biosynthetic process"/>
    <property type="evidence" value="ECO:0007669"/>
    <property type="project" value="InterPro"/>
</dbReference>
<dbReference type="InterPro" id="IPR011008">
    <property type="entry name" value="Dimeric_a/b-barrel"/>
</dbReference>